<accession>A0A921JQ96</accession>
<evidence type="ECO:0000313" key="8">
    <source>
        <dbReference type="Proteomes" id="UP000712713"/>
    </source>
</evidence>
<evidence type="ECO:0000256" key="4">
    <source>
        <dbReference type="ARBA" id="ARBA00022723"/>
    </source>
</evidence>
<dbReference type="CDD" id="cd00685">
    <property type="entry name" value="Trans_IPPS_HT"/>
    <property type="match status" value="1"/>
</dbReference>
<dbReference type="Pfam" id="PF00348">
    <property type="entry name" value="polyprenyl_synt"/>
    <property type="match status" value="1"/>
</dbReference>
<keyword evidence="3 6" id="KW-0808">Transferase</keyword>
<comment type="similarity">
    <text evidence="2 6">Belongs to the FPP/GGPP synthase family.</text>
</comment>
<dbReference type="SFLD" id="SFLDS00005">
    <property type="entry name" value="Isoprenoid_Synthase_Type_I"/>
    <property type="match status" value="1"/>
</dbReference>
<dbReference type="PANTHER" id="PTHR12001:SF85">
    <property type="entry name" value="SHORT CHAIN ISOPRENYL DIPHOSPHATE SYNTHASE"/>
    <property type="match status" value="1"/>
</dbReference>
<sequence>MRRSLDPSAPLNDAFLSAVSETIDGFLDAQQAQLSEIGVLPLLDVAREATSGGKRLRPGFCYWSHVAAAGYPADDSPLLAVASSLDLLQASALVHDDLIDDSDTRRGRPAAHKRFELFHGERKGRGHDGEFGRSSAILLGDLLLMWSIEMADASRAEGLDRARPLLSVMRSEVTAGQFLDVSAQYGVAGAASVDDEIDVARRVLEYKSARYSIRRPAQIGAALAHADEDLQAALGEFGSVIGRAFQLRDDVLGVFGDPAITGKPYGGDIREGKRTVLVLTALADGDPDATAQLDELLGSPGLSEADVDRAAALIDASGARGKVEELIERNTAHALEILENASMTDDGRTALAELAARSVQRVH</sequence>
<evidence type="ECO:0000256" key="5">
    <source>
        <dbReference type="ARBA" id="ARBA00022842"/>
    </source>
</evidence>
<dbReference type="InterPro" id="IPR033749">
    <property type="entry name" value="Polyprenyl_synt_CS"/>
</dbReference>
<organism evidence="7 8">
    <name type="scientific">Tessaracoccus flavescens</name>
    <dbReference type="NCBI Taxonomy" id="399497"/>
    <lineage>
        <taxon>Bacteria</taxon>
        <taxon>Bacillati</taxon>
        <taxon>Actinomycetota</taxon>
        <taxon>Actinomycetes</taxon>
        <taxon>Propionibacteriales</taxon>
        <taxon>Propionibacteriaceae</taxon>
        <taxon>Tessaracoccus</taxon>
    </lineage>
</organism>
<comment type="cofactor">
    <cofactor evidence="1">
        <name>Mg(2+)</name>
        <dbReference type="ChEBI" id="CHEBI:18420"/>
    </cofactor>
</comment>
<evidence type="ECO:0000256" key="2">
    <source>
        <dbReference type="ARBA" id="ARBA00006706"/>
    </source>
</evidence>
<proteinExistence type="inferred from homology"/>
<dbReference type="GO" id="GO:0008299">
    <property type="term" value="P:isoprenoid biosynthetic process"/>
    <property type="evidence" value="ECO:0007669"/>
    <property type="project" value="InterPro"/>
</dbReference>
<evidence type="ECO:0000256" key="1">
    <source>
        <dbReference type="ARBA" id="ARBA00001946"/>
    </source>
</evidence>
<gene>
    <name evidence="7" type="ORF">K8V15_03970</name>
</gene>
<keyword evidence="5" id="KW-0460">Magnesium</keyword>
<dbReference type="SUPFAM" id="SSF48576">
    <property type="entry name" value="Terpenoid synthases"/>
    <property type="match status" value="1"/>
</dbReference>
<dbReference type="PANTHER" id="PTHR12001">
    <property type="entry name" value="GERANYLGERANYL PYROPHOSPHATE SYNTHASE"/>
    <property type="match status" value="1"/>
</dbReference>
<evidence type="ECO:0000256" key="3">
    <source>
        <dbReference type="ARBA" id="ARBA00022679"/>
    </source>
</evidence>
<dbReference type="AlphaFoldDB" id="A0A921JQ96"/>
<dbReference type="EMBL" id="DYZF01000094">
    <property type="protein sequence ID" value="HJE51125.1"/>
    <property type="molecule type" value="Genomic_DNA"/>
</dbReference>
<dbReference type="InterPro" id="IPR008949">
    <property type="entry name" value="Isoprenoid_synthase_dom_sf"/>
</dbReference>
<reference evidence="7" key="1">
    <citation type="journal article" date="2021" name="PeerJ">
        <title>Extensive microbial diversity within the chicken gut microbiome revealed by metagenomics and culture.</title>
        <authorList>
            <person name="Gilroy R."/>
            <person name="Ravi A."/>
            <person name="Getino M."/>
            <person name="Pursley I."/>
            <person name="Horton D.L."/>
            <person name="Alikhan N.F."/>
            <person name="Baker D."/>
            <person name="Gharbi K."/>
            <person name="Hall N."/>
            <person name="Watson M."/>
            <person name="Adriaenssens E.M."/>
            <person name="Foster-Nyarko E."/>
            <person name="Jarju S."/>
            <person name="Secka A."/>
            <person name="Antonio M."/>
            <person name="Oren A."/>
            <person name="Chaudhuri R.R."/>
            <person name="La Ragione R."/>
            <person name="Hildebrand F."/>
            <person name="Pallen M.J."/>
        </authorList>
    </citation>
    <scope>NUCLEOTIDE SEQUENCE</scope>
    <source>
        <strain evidence="7">ChiGjej3B3-7470</strain>
    </source>
</reference>
<dbReference type="Gene3D" id="1.10.600.10">
    <property type="entry name" value="Farnesyl Diphosphate Synthase"/>
    <property type="match status" value="1"/>
</dbReference>
<evidence type="ECO:0000256" key="6">
    <source>
        <dbReference type="RuleBase" id="RU004466"/>
    </source>
</evidence>
<comment type="caution">
    <text evidence="7">The sequence shown here is derived from an EMBL/GenBank/DDBJ whole genome shotgun (WGS) entry which is preliminary data.</text>
</comment>
<dbReference type="InterPro" id="IPR000092">
    <property type="entry name" value="Polyprenyl_synt"/>
</dbReference>
<evidence type="ECO:0000313" key="7">
    <source>
        <dbReference type="EMBL" id="HJE51125.1"/>
    </source>
</evidence>
<dbReference type="PROSITE" id="PS00444">
    <property type="entry name" value="POLYPRENYL_SYNTHASE_2"/>
    <property type="match status" value="1"/>
</dbReference>
<protein>
    <submittedName>
        <fullName evidence="7">Polyprenyl synthetase family protein</fullName>
    </submittedName>
</protein>
<keyword evidence="4" id="KW-0479">Metal-binding</keyword>
<reference evidence="7" key="2">
    <citation type="submission" date="2021-09" db="EMBL/GenBank/DDBJ databases">
        <authorList>
            <person name="Gilroy R."/>
        </authorList>
    </citation>
    <scope>NUCLEOTIDE SEQUENCE</scope>
    <source>
        <strain evidence="7">ChiGjej3B3-7470</strain>
    </source>
</reference>
<dbReference type="GO" id="GO:0004659">
    <property type="term" value="F:prenyltransferase activity"/>
    <property type="evidence" value="ECO:0007669"/>
    <property type="project" value="InterPro"/>
</dbReference>
<dbReference type="Proteomes" id="UP000712713">
    <property type="component" value="Unassembled WGS sequence"/>
</dbReference>
<name>A0A921JQ96_9ACTN</name>
<dbReference type="PROSITE" id="PS00723">
    <property type="entry name" value="POLYPRENYL_SYNTHASE_1"/>
    <property type="match status" value="1"/>
</dbReference>
<dbReference type="GO" id="GO:0046872">
    <property type="term" value="F:metal ion binding"/>
    <property type="evidence" value="ECO:0007669"/>
    <property type="project" value="UniProtKB-KW"/>
</dbReference>